<feature type="compositionally biased region" description="Basic and acidic residues" evidence="2">
    <location>
        <begin position="642"/>
        <end position="661"/>
    </location>
</feature>
<dbReference type="InterPro" id="IPR042635">
    <property type="entry name" value="MEGF10/SREC1/2-like"/>
</dbReference>
<evidence type="ECO:0000256" key="3">
    <source>
        <dbReference type="SAM" id="Phobius"/>
    </source>
</evidence>
<accession>A0A8B8BY12</accession>
<dbReference type="GeneID" id="111113742"/>
<feature type="domain" description="Tyrosine-protein phosphatase" evidence="4">
    <location>
        <begin position="697"/>
        <end position="843"/>
    </location>
</feature>
<dbReference type="GO" id="GO:0005044">
    <property type="term" value="F:scavenger receptor activity"/>
    <property type="evidence" value="ECO:0007669"/>
    <property type="project" value="InterPro"/>
</dbReference>
<gene>
    <name evidence="6" type="primary">LOC111113742</name>
</gene>
<sequence>MSIRSALAWKCLGGLIFPFVAWTYENVALHKAAWQQNPPLNNQYNASLAVDGRKENLSPWGGECVLSGRSKTAEWRVDLKSVLSIHHILIQYAQINSVWDKDEFYTTHLLGFSLYVSNTTNKEEGVLCFRDSNYSISTVPNPVNITCSYHGRYVIYHNNRTHPPYPDGYSSNAYSDLCEVEVYGCPSPGFYGEDCSIPCPQNCQDGFCHIVEGTCLGCLPGYRGLRCNEECKQLTYGLECNKTCGNCSKGEQCNHVNGSCLSGCDVGVHGDKCDSECPQGQFGENCLQYCSKHCVISGKCDRVTGHCTGGCQAGWKNAQCDQKCDGNMFGKHCKDVCGKCLNGGQCHHINGSCLYGCNPGYYGIDCREECPDGKYGHNCKENCSINCMIPGKCEGVEGGCEVGCQEGWENAQCDQECDGGMFGPNCNQSCGKCLNNEQCHHINGSCVNGCDSGYHGANCTEECPVGLYGANCEGFCSPNCKEQGVCDRVTGHCEGGCQAGWTQPKCDSKCDNGSFGQDCNKRCGECLGKEQCHHVNGSCDKGCKPGYKGVICTTETVTPTHGQTNRDSPSALKIAILMTFFLIIAVVLLFFGLKRWQGQLRRIDLPHIERQGNRTDHNDSNEIAPNLESENASNKRNTGTPEHSEAYLAKEHIPNDNEIDKLSTTSTNKSSDNTHDILVNQMQKVIVEMKKCDNEGFKKEYSMLSTGDMFPCDVGKRKENLPRNRYKTTFPYDHSRVVLYGDNEYINASFIEDTNGGVAYIATQGPKENTVNDFWRLIWQQDITQVVMLTNLMEGGKIKCFQYWPDCLNTKLYGDFTIENVLEKHYAFYITRKFALSKKQGQL</sequence>
<dbReference type="PRINTS" id="PR00700">
    <property type="entry name" value="PRTYPHPHTASE"/>
</dbReference>
<dbReference type="Pfam" id="PF00102">
    <property type="entry name" value="Y_phosphatase"/>
    <property type="match status" value="1"/>
</dbReference>
<evidence type="ECO:0000256" key="2">
    <source>
        <dbReference type="SAM" id="MobiDB-lite"/>
    </source>
</evidence>
<keyword evidence="3" id="KW-0472">Membrane</keyword>
<dbReference type="InterPro" id="IPR000242">
    <property type="entry name" value="PTP_cat"/>
</dbReference>
<dbReference type="InterPro" id="IPR008979">
    <property type="entry name" value="Galactose-bd-like_sf"/>
</dbReference>
<protein>
    <submittedName>
        <fullName evidence="6">Multiple epidermal growth factor-like domains protein 11</fullName>
    </submittedName>
</protein>
<keyword evidence="5" id="KW-1185">Reference proteome</keyword>
<evidence type="ECO:0000313" key="5">
    <source>
        <dbReference type="Proteomes" id="UP000694844"/>
    </source>
</evidence>
<keyword evidence="1" id="KW-0245">EGF-like domain</keyword>
<proteinExistence type="predicted"/>
<dbReference type="KEGG" id="cvn:111113742"/>
<dbReference type="CDD" id="cd00047">
    <property type="entry name" value="PTPc"/>
    <property type="match status" value="1"/>
</dbReference>
<feature type="compositionally biased region" description="Polar residues" evidence="2">
    <location>
        <begin position="628"/>
        <end position="641"/>
    </location>
</feature>
<dbReference type="Gene3D" id="2.60.120.260">
    <property type="entry name" value="Galactose-binding domain-like"/>
    <property type="match status" value="1"/>
</dbReference>
<dbReference type="PANTHER" id="PTHR24043">
    <property type="entry name" value="SCAVENGER RECEPTOR CLASS F"/>
    <property type="match status" value="1"/>
</dbReference>
<feature type="region of interest" description="Disordered" evidence="2">
    <location>
        <begin position="611"/>
        <end position="674"/>
    </location>
</feature>
<dbReference type="PANTHER" id="PTHR24043:SF8">
    <property type="entry name" value="EGF-LIKE DOMAIN-CONTAINING PROTEIN"/>
    <property type="match status" value="1"/>
</dbReference>
<dbReference type="SMART" id="SM00194">
    <property type="entry name" value="PTPc"/>
    <property type="match status" value="1"/>
</dbReference>
<dbReference type="SUPFAM" id="SSF49785">
    <property type="entry name" value="Galactose-binding domain-like"/>
    <property type="match status" value="1"/>
</dbReference>
<dbReference type="Gene3D" id="3.90.190.10">
    <property type="entry name" value="Protein tyrosine phosphatase superfamily"/>
    <property type="match status" value="1"/>
</dbReference>
<dbReference type="InterPro" id="IPR000742">
    <property type="entry name" value="EGF"/>
</dbReference>
<evidence type="ECO:0000313" key="6">
    <source>
        <dbReference type="RefSeq" id="XP_022307739.1"/>
    </source>
</evidence>
<evidence type="ECO:0000259" key="4">
    <source>
        <dbReference type="PROSITE" id="PS50055"/>
    </source>
</evidence>
<dbReference type="AlphaFoldDB" id="A0A8B8BY12"/>
<dbReference type="OrthoDB" id="409374at2759"/>
<feature type="compositionally biased region" description="Low complexity" evidence="2">
    <location>
        <begin position="662"/>
        <end position="671"/>
    </location>
</feature>
<organism evidence="5 6">
    <name type="scientific">Crassostrea virginica</name>
    <name type="common">Eastern oyster</name>
    <dbReference type="NCBI Taxonomy" id="6565"/>
    <lineage>
        <taxon>Eukaryota</taxon>
        <taxon>Metazoa</taxon>
        <taxon>Spiralia</taxon>
        <taxon>Lophotrochozoa</taxon>
        <taxon>Mollusca</taxon>
        <taxon>Bivalvia</taxon>
        <taxon>Autobranchia</taxon>
        <taxon>Pteriomorphia</taxon>
        <taxon>Ostreida</taxon>
        <taxon>Ostreoidea</taxon>
        <taxon>Ostreidae</taxon>
        <taxon>Crassostrea</taxon>
    </lineage>
</organism>
<dbReference type="SUPFAM" id="SSF52799">
    <property type="entry name" value="(Phosphotyrosine protein) phosphatases II"/>
    <property type="match status" value="1"/>
</dbReference>
<dbReference type="RefSeq" id="XP_022307739.1">
    <property type="nucleotide sequence ID" value="XM_022452031.1"/>
</dbReference>
<dbReference type="Gene3D" id="2.170.300.10">
    <property type="entry name" value="Tie2 ligand-binding domain superfamily"/>
    <property type="match status" value="2"/>
</dbReference>
<feature type="transmembrane region" description="Helical" evidence="3">
    <location>
        <begin position="574"/>
        <end position="593"/>
    </location>
</feature>
<dbReference type="Proteomes" id="UP000694844">
    <property type="component" value="Chromosome 9"/>
</dbReference>
<feature type="compositionally biased region" description="Basic and acidic residues" evidence="2">
    <location>
        <begin position="611"/>
        <end position="620"/>
    </location>
</feature>
<keyword evidence="3" id="KW-1133">Transmembrane helix</keyword>
<dbReference type="SMART" id="SM00181">
    <property type="entry name" value="EGF"/>
    <property type="match status" value="7"/>
</dbReference>
<name>A0A8B8BY12_CRAVI</name>
<dbReference type="GO" id="GO:0004725">
    <property type="term" value="F:protein tyrosine phosphatase activity"/>
    <property type="evidence" value="ECO:0007669"/>
    <property type="project" value="InterPro"/>
</dbReference>
<keyword evidence="3" id="KW-0812">Transmembrane</keyword>
<dbReference type="InterPro" id="IPR029021">
    <property type="entry name" value="Prot-tyrosine_phosphatase-like"/>
</dbReference>
<reference evidence="6" key="1">
    <citation type="submission" date="2025-08" db="UniProtKB">
        <authorList>
            <consortium name="RefSeq"/>
        </authorList>
    </citation>
    <scope>IDENTIFICATION</scope>
    <source>
        <tissue evidence="6">Whole sample</tissue>
    </source>
</reference>
<dbReference type="PROSITE" id="PS50055">
    <property type="entry name" value="TYR_PHOSPHATASE_PTP"/>
    <property type="match status" value="1"/>
</dbReference>
<evidence type="ECO:0000256" key="1">
    <source>
        <dbReference type="ARBA" id="ARBA00022536"/>
    </source>
</evidence>